<dbReference type="Proteomes" id="UP000791440">
    <property type="component" value="Unassembled WGS sequence"/>
</dbReference>
<dbReference type="EMBL" id="JH668484">
    <property type="protein sequence ID" value="KAG6455176.1"/>
    <property type="molecule type" value="Genomic_DNA"/>
</dbReference>
<dbReference type="InterPro" id="IPR042046">
    <property type="entry name" value="Lipoprotein_11_N"/>
</dbReference>
<dbReference type="GO" id="GO:0005576">
    <property type="term" value="C:extracellular region"/>
    <property type="evidence" value="ECO:0007669"/>
    <property type="project" value="InterPro"/>
</dbReference>
<reference evidence="2" key="1">
    <citation type="journal article" date="2016" name="Insect Biochem. Mol. Biol.">
        <title>Multifaceted biological insights from a draft genome sequence of the tobacco hornworm moth, Manduca sexta.</title>
        <authorList>
            <person name="Kanost M.R."/>
            <person name="Arrese E.L."/>
            <person name="Cao X."/>
            <person name="Chen Y.R."/>
            <person name="Chellapilla S."/>
            <person name="Goldsmith M.R."/>
            <person name="Grosse-Wilde E."/>
            <person name="Heckel D.G."/>
            <person name="Herndon N."/>
            <person name="Jiang H."/>
            <person name="Papanicolaou A."/>
            <person name="Qu J."/>
            <person name="Soulages J.L."/>
            <person name="Vogel H."/>
            <person name="Walters J."/>
            <person name="Waterhouse R.M."/>
            <person name="Ahn S.J."/>
            <person name="Almeida F.C."/>
            <person name="An C."/>
            <person name="Aqrawi P."/>
            <person name="Bretschneider A."/>
            <person name="Bryant W.B."/>
            <person name="Bucks S."/>
            <person name="Chao H."/>
            <person name="Chevignon G."/>
            <person name="Christen J.M."/>
            <person name="Clarke D.F."/>
            <person name="Dittmer N.T."/>
            <person name="Ferguson L.C.F."/>
            <person name="Garavelou S."/>
            <person name="Gordon K.H.J."/>
            <person name="Gunaratna R.T."/>
            <person name="Han Y."/>
            <person name="Hauser F."/>
            <person name="He Y."/>
            <person name="Heidel-Fischer H."/>
            <person name="Hirsh A."/>
            <person name="Hu Y."/>
            <person name="Jiang H."/>
            <person name="Kalra D."/>
            <person name="Klinner C."/>
            <person name="Konig C."/>
            <person name="Kovar C."/>
            <person name="Kroll A.R."/>
            <person name="Kuwar S.S."/>
            <person name="Lee S.L."/>
            <person name="Lehman R."/>
            <person name="Li K."/>
            <person name="Li Z."/>
            <person name="Liang H."/>
            <person name="Lovelace S."/>
            <person name="Lu Z."/>
            <person name="Mansfield J.H."/>
            <person name="McCulloch K.J."/>
            <person name="Mathew T."/>
            <person name="Morton B."/>
            <person name="Muzny D.M."/>
            <person name="Neunemann D."/>
            <person name="Ongeri F."/>
            <person name="Pauchet Y."/>
            <person name="Pu L.L."/>
            <person name="Pyrousis I."/>
            <person name="Rao X.J."/>
            <person name="Redding A."/>
            <person name="Roesel C."/>
            <person name="Sanchez-Gracia A."/>
            <person name="Schaack S."/>
            <person name="Shukla A."/>
            <person name="Tetreau G."/>
            <person name="Wang Y."/>
            <person name="Xiong G.H."/>
            <person name="Traut W."/>
            <person name="Walsh T.K."/>
            <person name="Worley K.C."/>
            <person name="Wu D."/>
            <person name="Wu W."/>
            <person name="Wu Y.Q."/>
            <person name="Zhang X."/>
            <person name="Zou Z."/>
            <person name="Zucker H."/>
            <person name="Briscoe A.D."/>
            <person name="Burmester T."/>
            <person name="Clem R.J."/>
            <person name="Feyereisen R."/>
            <person name="Grimmelikhuijzen C.J.P."/>
            <person name="Hamodrakas S.J."/>
            <person name="Hansson B.S."/>
            <person name="Huguet E."/>
            <person name="Jermiin L.S."/>
            <person name="Lan Q."/>
            <person name="Lehman H.K."/>
            <person name="Lorenzen M."/>
            <person name="Merzendorfer H."/>
            <person name="Michalopoulos I."/>
            <person name="Morton D.B."/>
            <person name="Muthukrishnan S."/>
            <person name="Oakeshott J.G."/>
            <person name="Palmer W."/>
            <person name="Park Y."/>
            <person name="Passarelli A.L."/>
            <person name="Rozas J."/>
            <person name="Schwartz L.M."/>
            <person name="Smith W."/>
            <person name="Southgate A."/>
            <person name="Vilcinskas A."/>
            <person name="Vogt R."/>
            <person name="Wang P."/>
            <person name="Werren J."/>
            <person name="Yu X.Q."/>
            <person name="Zhou J.J."/>
            <person name="Brown S.J."/>
            <person name="Scherer S.E."/>
            <person name="Richards S."/>
            <person name="Blissard G.W."/>
        </authorList>
    </citation>
    <scope>NUCLEOTIDE SEQUENCE</scope>
</reference>
<proteinExistence type="predicted"/>
<keyword evidence="1" id="KW-0732">Signal</keyword>
<sequence length="432" mass="50700">MAEQWMGAERPNYIDNEDLLYPYSEMPYLGKYELLRLPIDTELVDHVDYWGEGRFETSEGITGFRECYNVNSEYQLVHDGPDKGCKIPNRIPVIDEDTCDTSKYIRSQSVKLVTFQSDDFHAQRSITESCARDIARIVNSNDGSVVVFGFEIDSADIRRLNNELNDINLFYYPGYNLPDYFRGLTLYDTNIVFLNSEEIEELLYNALTSWDIDTAVTVTQSLNKYSGNFIIAKTVEKLLDQGIQSTMTFAYKLWDSGDKDIVKRYFPDIFQLIFDEDEIVIVSNYYDNMMLRLDVNADEWHNRLAWGDGSDDSGSQFSWSMVPIWKDNKVLFQIKNYEYDMFLRLDIHDNSAGDRKVWGSQNVDEIRYDWKLQPINHDDNLVFFIVNCEYDQAMKLDDNVDKYGNRQLWGFMGPYVYRPEYFGFILRSFYIS</sequence>
<dbReference type="Pfam" id="PF03260">
    <property type="entry name" value="Lipoprotein_11"/>
    <property type="match status" value="1"/>
</dbReference>
<dbReference type="AlphaFoldDB" id="A0A921ZC43"/>
<comment type="caution">
    <text evidence="2">The sequence shown here is derived from an EMBL/GenBank/DDBJ whole genome shotgun (WGS) entry which is preliminary data.</text>
</comment>
<name>A0A921ZC43_MANSE</name>
<evidence type="ECO:0000256" key="1">
    <source>
        <dbReference type="ARBA" id="ARBA00022729"/>
    </source>
</evidence>
<dbReference type="Gene3D" id="2.80.10.50">
    <property type="match status" value="1"/>
</dbReference>
<protein>
    <submittedName>
        <fullName evidence="2">Uncharacterized protein</fullName>
    </submittedName>
</protein>
<dbReference type="InterPro" id="IPR004943">
    <property type="entry name" value="Lipoprotein_11"/>
</dbReference>
<dbReference type="EMBL" id="JH668484">
    <property type="protein sequence ID" value="KAG6455175.1"/>
    <property type="molecule type" value="Genomic_DNA"/>
</dbReference>
<accession>A0A921ZC43</accession>
<dbReference type="Gene3D" id="1.10.10.2400">
    <property type="entry name" value="Lepidopteran low molecular weight (30 kD) lipoprotein, N-terminal domain"/>
    <property type="match status" value="1"/>
</dbReference>
<dbReference type="InterPro" id="IPR011043">
    <property type="entry name" value="Gal_Oxase/kelch_b-propeller"/>
</dbReference>
<organism evidence="2 3">
    <name type="scientific">Manduca sexta</name>
    <name type="common">Tobacco hawkmoth</name>
    <name type="synonym">Tobacco hornworm</name>
    <dbReference type="NCBI Taxonomy" id="7130"/>
    <lineage>
        <taxon>Eukaryota</taxon>
        <taxon>Metazoa</taxon>
        <taxon>Ecdysozoa</taxon>
        <taxon>Arthropoda</taxon>
        <taxon>Hexapoda</taxon>
        <taxon>Insecta</taxon>
        <taxon>Pterygota</taxon>
        <taxon>Neoptera</taxon>
        <taxon>Endopterygota</taxon>
        <taxon>Lepidoptera</taxon>
        <taxon>Glossata</taxon>
        <taxon>Ditrysia</taxon>
        <taxon>Bombycoidea</taxon>
        <taxon>Sphingidae</taxon>
        <taxon>Sphinginae</taxon>
        <taxon>Sphingini</taxon>
        <taxon>Manduca</taxon>
    </lineage>
</organism>
<gene>
    <name evidence="2" type="ORF">O3G_MSEX009076</name>
</gene>
<evidence type="ECO:0000313" key="2">
    <source>
        <dbReference type="EMBL" id="KAG6455176.1"/>
    </source>
</evidence>
<evidence type="ECO:0000313" key="3">
    <source>
        <dbReference type="Proteomes" id="UP000791440"/>
    </source>
</evidence>
<keyword evidence="3" id="KW-1185">Reference proteome</keyword>
<dbReference type="SUPFAM" id="SSF50965">
    <property type="entry name" value="Galactose oxidase, central domain"/>
    <property type="match status" value="1"/>
</dbReference>
<reference evidence="2" key="2">
    <citation type="submission" date="2020-12" db="EMBL/GenBank/DDBJ databases">
        <authorList>
            <person name="Kanost M."/>
        </authorList>
    </citation>
    <scope>NUCLEOTIDE SEQUENCE</scope>
</reference>